<dbReference type="SUPFAM" id="SSF47203">
    <property type="entry name" value="Acyl-CoA dehydrogenase C-terminal domain-like"/>
    <property type="match status" value="1"/>
</dbReference>
<keyword evidence="5 6" id="KW-0560">Oxidoreductase</keyword>
<dbReference type="PANTHER" id="PTHR43884">
    <property type="entry name" value="ACYL-COA DEHYDROGENASE"/>
    <property type="match status" value="1"/>
</dbReference>
<dbReference type="InterPro" id="IPR036250">
    <property type="entry name" value="AcylCo_DH-like_C"/>
</dbReference>
<dbReference type="InterPro" id="IPR006089">
    <property type="entry name" value="Acyl-CoA_DH_CS"/>
</dbReference>
<dbReference type="Gene3D" id="2.40.110.10">
    <property type="entry name" value="Butyryl-CoA Dehydrogenase, subunit A, domain 2"/>
    <property type="match status" value="1"/>
</dbReference>
<dbReference type="InterPro" id="IPR006091">
    <property type="entry name" value="Acyl-CoA_Oxase/DH_mid-dom"/>
</dbReference>
<keyword evidence="4 6" id="KW-0274">FAD</keyword>
<dbReference type="Gene3D" id="1.20.140.10">
    <property type="entry name" value="Butyryl-CoA Dehydrogenase, subunit A, domain 3"/>
    <property type="match status" value="1"/>
</dbReference>
<dbReference type="FunFam" id="1.10.540.10:FF:000002">
    <property type="entry name" value="Acyl-CoA dehydrogenase FadE19"/>
    <property type="match status" value="1"/>
</dbReference>
<dbReference type="EMBL" id="CP007032">
    <property type="protein sequence ID" value="AHF07552.1"/>
    <property type="molecule type" value="Genomic_DNA"/>
</dbReference>
<evidence type="ECO:0000256" key="4">
    <source>
        <dbReference type="ARBA" id="ARBA00022827"/>
    </source>
</evidence>
<dbReference type="RefSeq" id="WP_006718198.1">
    <property type="nucleotide sequence ID" value="NZ_CP007032.1"/>
</dbReference>
<dbReference type="HOGENOM" id="CLU_018204_0_2_9"/>
<dbReference type="PROSITE" id="PS00072">
    <property type="entry name" value="ACYL_COA_DH_1"/>
    <property type="match status" value="1"/>
</dbReference>
<dbReference type="OrthoDB" id="9802447at2"/>
<dbReference type="eggNOG" id="COG1960">
    <property type="taxonomic scope" value="Bacteria"/>
</dbReference>
<evidence type="ECO:0000256" key="1">
    <source>
        <dbReference type="ARBA" id="ARBA00001974"/>
    </source>
</evidence>
<evidence type="ECO:0000256" key="6">
    <source>
        <dbReference type="RuleBase" id="RU362125"/>
    </source>
</evidence>
<evidence type="ECO:0000259" key="7">
    <source>
        <dbReference type="Pfam" id="PF00441"/>
    </source>
</evidence>
<evidence type="ECO:0000259" key="9">
    <source>
        <dbReference type="Pfam" id="PF02771"/>
    </source>
</evidence>
<dbReference type="InterPro" id="IPR009075">
    <property type="entry name" value="AcylCo_DH/oxidase_C"/>
</dbReference>
<comment type="cofactor">
    <cofactor evidence="1 6">
        <name>FAD</name>
        <dbReference type="ChEBI" id="CHEBI:57692"/>
    </cofactor>
</comment>
<dbReference type="FunFam" id="1.20.140.10:FF:000004">
    <property type="entry name" value="Acyl-CoA dehydrogenase FadE25"/>
    <property type="match status" value="1"/>
</dbReference>
<evidence type="ECO:0000256" key="3">
    <source>
        <dbReference type="ARBA" id="ARBA00022630"/>
    </source>
</evidence>
<dbReference type="FunFam" id="2.40.110.10:FF:000001">
    <property type="entry name" value="Acyl-CoA dehydrogenase, mitochondrial"/>
    <property type="match status" value="1"/>
</dbReference>
<gene>
    <name evidence="10" type="ORF">DESME_11445</name>
</gene>
<feature type="domain" description="Acyl-CoA oxidase/dehydrogenase middle" evidence="8">
    <location>
        <begin position="121"/>
        <end position="216"/>
    </location>
</feature>
<dbReference type="AlphaFoldDB" id="W0E9W1"/>
<dbReference type="KEGG" id="dmt:DESME_11445"/>
<dbReference type="GO" id="GO:0050660">
    <property type="term" value="F:flavin adenine dinucleotide binding"/>
    <property type="evidence" value="ECO:0007669"/>
    <property type="project" value="InterPro"/>
</dbReference>
<accession>W0E9W1</accession>
<dbReference type="STRING" id="871968.DESME_11445"/>
<sequence length="378" mass="41401">MDFKYTEEQEVMRAVARKFSEKEIAPVAGEYDEKDEFPWEIVHKLHEVGLLTIGVPEEYGGPGLDPITQALIAEELAFGDAGLSTTVVASNLLAANPVLVGGNDDQKRRFYNVMNEGKLAAFCLTEPGSGSDAASLSTSARREGDYYILNGTKQFITNAGVADIFTVFATTDKSLRHKGVIAFMVDAHTPGITIGKKENKMGIRTSDTCQISFEDVKVPITNRLGEEGEGWTICMKSLDISRPFIAAMAVGIAQAAYEAAVNYAKERAAFGKPIATFQAVQFMLADMAIEIEASRLLVHKACYLREQGQPFTQMASFAKAFAGDTGMKVTTDAVQIFGGYGYIKDYPVEKYMRDAKIMQIYEGTNQIQRVVIASNILR</sequence>
<evidence type="ECO:0000256" key="5">
    <source>
        <dbReference type="ARBA" id="ARBA00023002"/>
    </source>
</evidence>
<evidence type="ECO:0000313" key="10">
    <source>
        <dbReference type="EMBL" id="AHF07552.1"/>
    </source>
</evidence>
<feature type="domain" description="Acyl-CoA dehydrogenase/oxidase C-terminal" evidence="7">
    <location>
        <begin position="228"/>
        <end position="376"/>
    </location>
</feature>
<dbReference type="Pfam" id="PF02770">
    <property type="entry name" value="Acyl-CoA_dh_M"/>
    <property type="match status" value="1"/>
</dbReference>
<evidence type="ECO:0000259" key="8">
    <source>
        <dbReference type="Pfam" id="PF02770"/>
    </source>
</evidence>
<dbReference type="SUPFAM" id="SSF56645">
    <property type="entry name" value="Acyl-CoA dehydrogenase NM domain-like"/>
    <property type="match status" value="1"/>
</dbReference>
<organism evidence="10 11">
    <name type="scientific">Desulfitobacterium metallireducens DSM 15288</name>
    <dbReference type="NCBI Taxonomy" id="871968"/>
    <lineage>
        <taxon>Bacteria</taxon>
        <taxon>Bacillati</taxon>
        <taxon>Bacillota</taxon>
        <taxon>Clostridia</taxon>
        <taxon>Eubacteriales</taxon>
        <taxon>Desulfitobacteriaceae</taxon>
        <taxon>Desulfitobacterium</taxon>
    </lineage>
</organism>
<evidence type="ECO:0000256" key="2">
    <source>
        <dbReference type="ARBA" id="ARBA00009347"/>
    </source>
</evidence>
<dbReference type="Gene3D" id="1.10.540.10">
    <property type="entry name" value="Acyl-CoA dehydrogenase/oxidase, N-terminal domain"/>
    <property type="match status" value="1"/>
</dbReference>
<dbReference type="Pfam" id="PF02771">
    <property type="entry name" value="Acyl-CoA_dh_N"/>
    <property type="match status" value="1"/>
</dbReference>
<feature type="domain" description="Acyl-CoA dehydrogenase/oxidase N-terminal" evidence="9">
    <location>
        <begin position="6"/>
        <end position="117"/>
    </location>
</feature>
<dbReference type="PROSITE" id="PS00073">
    <property type="entry name" value="ACYL_COA_DH_2"/>
    <property type="match status" value="1"/>
</dbReference>
<dbReference type="InterPro" id="IPR009100">
    <property type="entry name" value="AcylCoA_DH/oxidase_NM_dom_sf"/>
</dbReference>
<protein>
    <submittedName>
        <fullName evidence="10">Acyl-CoA dehydrogenase</fullName>
    </submittedName>
</protein>
<reference evidence="10 11" key="1">
    <citation type="submission" date="2013-12" db="EMBL/GenBank/DDBJ databases">
        <authorList>
            <consortium name="DOE Joint Genome Institute"/>
            <person name="Smidt H."/>
            <person name="Huntemann M."/>
            <person name="Han J."/>
            <person name="Chen A."/>
            <person name="Kyrpides N."/>
            <person name="Mavromatis K."/>
            <person name="Markowitz V."/>
            <person name="Palaniappan K."/>
            <person name="Ivanova N."/>
            <person name="Schaumberg A."/>
            <person name="Pati A."/>
            <person name="Liolios K."/>
            <person name="Nordberg H.P."/>
            <person name="Cantor M.N."/>
            <person name="Hua S.X."/>
            <person name="Woyke T."/>
        </authorList>
    </citation>
    <scope>NUCLEOTIDE SEQUENCE [LARGE SCALE GENOMIC DNA]</scope>
    <source>
        <strain evidence="11">DSM 15288</strain>
    </source>
</reference>
<dbReference type="Pfam" id="PF00441">
    <property type="entry name" value="Acyl-CoA_dh_1"/>
    <property type="match status" value="1"/>
</dbReference>
<dbReference type="InterPro" id="IPR013786">
    <property type="entry name" value="AcylCoA_DH/ox_N"/>
</dbReference>
<dbReference type="GO" id="GO:0003995">
    <property type="term" value="F:acyl-CoA dehydrogenase activity"/>
    <property type="evidence" value="ECO:0007669"/>
    <property type="project" value="InterPro"/>
</dbReference>
<proteinExistence type="inferred from homology"/>
<dbReference type="Proteomes" id="UP000010847">
    <property type="component" value="Chromosome"/>
</dbReference>
<evidence type="ECO:0000313" key="11">
    <source>
        <dbReference type="Proteomes" id="UP000010847"/>
    </source>
</evidence>
<keyword evidence="3 6" id="KW-0285">Flavoprotein</keyword>
<dbReference type="InterPro" id="IPR037069">
    <property type="entry name" value="AcylCoA_DH/ox_N_sf"/>
</dbReference>
<dbReference type="InterPro" id="IPR046373">
    <property type="entry name" value="Acyl-CoA_Oxase/DH_mid-dom_sf"/>
</dbReference>
<keyword evidence="11" id="KW-1185">Reference proteome</keyword>
<dbReference type="PANTHER" id="PTHR43884:SF12">
    <property type="entry name" value="ISOVALERYL-COA DEHYDROGENASE, MITOCHONDRIAL-RELATED"/>
    <property type="match status" value="1"/>
</dbReference>
<dbReference type="PIRSF" id="PIRSF016578">
    <property type="entry name" value="HsaA"/>
    <property type="match status" value="1"/>
</dbReference>
<comment type="similarity">
    <text evidence="2 6">Belongs to the acyl-CoA dehydrogenase family.</text>
</comment>
<name>W0E9W1_9FIRM</name>